<name>A0AAD5N1K7_PARTN</name>
<dbReference type="InterPro" id="IPR011333">
    <property type="entry name" value="SKP1/BTB/POZ_sf"/>
</dbReference>
<sequence length="187" mass="20969">MPPSDTVKMKMTEVSHLHVENGSIMTFIELAKMLSAENSDADLSLTVEFGSEREVFAVHKFKLITHSDVFATMFDHNTKESKTYAITIEGFSISAVRNLLVFIYTGSVSLGNLELEEVFHVMLLADKYIIPALKSMCEQELISRVRPTNVAECVELADFCGANVLYEHCLSLDRNPALTITIMERMV</sequence>
<organism evidence="2 3">
    <name type="scientific">Parelaphostrongylus tenuis</name>
    <name type="common">Meningeal worm</name>
    <dbReference type="NCBI Taxonomy" id="148309"/>
    <lineage>
        <taxon>Eukaryota</taxon>
        <taxon>Metazoa</taxon>
        <taxon>Ecdysozoa</taxon>
        <taxon>Nematoda</taxon>
        <taxon>Chromadorea</taxon>
        <taxon>Rhabditida</taxon>
        <taxon>Rhabditina</taxon>
        <taxon>Rhabditomorpha</taxon>
        <taxon>Strongyloidea</taxon>
        <taxon>Metastrongylidae</taxon>
        <taxon>Parelaphostrongylus</taxon>
    </lineage>
</organism>
<accession>A0AAD5N1K7</accession>
<comment type="caution">
    <text evidence="2">The sequence shown here is derived from an EMBL/GenBank/DDBJ whole genome shotgun (WGS) entry which is preliminary data.</text>
</comment>
<protein>
    <submittedName>
        <fullName evidence="2">BTB/POZ domain</fullName>
    </submittedName>
</protein>
<dbReference type="InterPro" id="IPR000210">
    <property type="entry name" value="BTB/POZ_dom"/>
</dbReference>
<dbReference type="PANTHER" id="PTHR24413">
    <property type="entry name" value="SPECKLE-TYPE POZ PROTEIN"/>
    <property type="match status" value="1"/>
</dbReference>
<dbReference type="SUPFAM" id="SSF54695">
    <property type="entry name" value="POZ domain"/>
    <property type="match status" value="1"/>
</dbReference>
<evidence type="ECO:0000259" key="1">
    <source>
        <dbReference type="PROSITE" id="PS50097"/>
    </source>
</evidence>
<dbReference type="EMBL" id="JAHQIW010003753">
    <property type="protein sequence ID" value="KAJ1359991.1"/>
    <property type="molecule type" value="Genomic_DNA"/>
</dbReference>
<proteinExistence type="predicted"/>
<feature type="domain" description="BTB" evidence="1">
    <location>
        <begin position="41"/>
        <end position="112"/>
    </location>
</feature>
<dbReference type="CDD" id="cd18186">
    <property type="entry name" value="BTB_POZ_ZBTB_KLHL-like"/>
    <property type="match status" value="1"/>
</dbReference>
<keyword evidence="3" id="KW-1185">Reference proteome</keyword>
<reference evidence="2" key="1">
    <citation type="submission" date="2021-06" db="EMBL/GenBank/DDBJ databases">
        <title>Parelaphostrongylus tenuis whole genome reference sequence.</title>
        <authorList>
            <person name="Garwood T.J."/>
            <person name="Larsen P.A."/>
            <person name="Fountain-Jones N.M."/>
            <person name="Garbe J.R."/>
            <person name="Macchietto M.G."/>
            <person name="Kania S.A."/>
            <person name="Gerhold R.W."/>
            <person name="Richards J.E."/>
            <person name="Wolf T.M."/>
        </authorList>
    </citation>
    <scope>NUCLEOTIDE SEQUENCE</scope>
    <source>
        <strain evidence="2">MNPRO001-30</strain>
        <tissue evidence="2">Meninges</tissue>
    </source>
</reference>
<dbReference type="PROSITE" id="PS50097">
    <property type="entry name" value="BTB"/>
    <property type="match status" value="1"/>
</dbReference>
<evidence type="ECO:0000313" key="2">
    <source>
        <dbReference type="EMBL" id="KAJ1359991.1"/>
    </source>
</evidence>
<dbReference type="SMART" id="SM00225">
    <property type="entry name" value="BTB"/>
    <property type="match status" value="1"/>
</dbReference>
<dbReference type="Gene3D" id="3.30.710.10">
    <property type="entry name" value="Potassium Channel Kv1.1, Chain A"/>
    <property type="match status" value="1"/>
</dbReference>
<evidence type="ECO:0000313" key="3">
    <source>
        <dbReference type="Proteomes" id="UP001196413"/>
    </source>
</evidence>
<gene>
    <name evidence="2" type="primary">BATH-40_1</name>
    <name evidence="2" type="ORF">KIN20_018841</name>
</gene>
<dbReference type="AlphaFoldDB" id="A0AAD5N1K7"/>
<dbReference type="Pfam" id="PF00651">
    <property type="entry name" value="BTB"/>
    <property type="match status" value="1"/>
</dbReference>
<dbReference type="Proteomes" id="UP001196413">
    <property type="component" value="Unassembled WGS sequence"/>
</dbReference>